<gene>
    <name evidence="1" type="ORF">CRENPOLYSF2_3280008</name>
</gene>
<reference evidence="2" key="1">
    <citation type="submission" date="2017-02" db="EMBL/GenBank/DDBJ databases">
        <authorList>
            <person name="Daims H."/>
        </authorList>
    </citation>
    <scope>NUCLEOTIDE SEQUENCE [LARGE SCALE GENOMIC DNA]</scope>
</reference>
<name>A0A1R4HAU9_9GAMM</name>
<organism evidence="1 2">
    <name type="scientific">Crenothrix polyspora</name>
    <dbReference type="NCBI Taxonomy" id="360316"/>
    <lineage>
        <taxon>Bacteria</taxon>
        <taxon>Pseudomonadati</taxon>
        <taxon>Pseudomonadota</taxon>
        <taxon>Gammaproteobacteria</taxon>
        <taxon>Methylococcales</taxon>
        <taxon>Crenotrichaceae</taxon>
        <taxon>Crenothrix</taxon>
    </lineage>
</organism>
<accession>A0A1R4HAU9</accession>
<dbReference type="EMBL" id="FUKJ01000255">
    <property type="protein sequence ID" value="SJM93392.1"/>
    <property type="molecule type" value="Genomic_DNA"/>
</dbReference>
<dbReference type="RefSeq" id="WP_179210240.1">
    <property type="nucleotide sequence ID" value="NZ_FUKJ01000255.1"/>
</dbReference>
<protein>
    <submittedName>
        <fullName evidence="1">Uncharacterized protein</fullName>
    </submittedName>
</protein>
<evidence type="ECO:0000313" key="1">
    <source>
        <dbReference type="EMBL" id="SJM93392.1"/>
    </source>
</evidence>
<dbReference type="Proteomes" id="UP000195442">
    <property type="component" value="Unassembled WGS sequence"/>
</dbReference>
<evidence type="ECO:0000313" key="2">
    <source>
        <dbReference type="Proteomes" id="UP000195442"/>
    </source>
</evidence>
<keyword evidence="2" id="KW-1185">Reference proteome</keyword>
<dbReference type="AlphaFoldDB" id="A0A1R4HAU9"/>
<sequence>MIEIEAIMQDNAESYWLKSAIQSALKRDPLDALRDAMKLISILEKNLVDVLESEACQ</sequence>
<proteinExistence type="predicted"/>